<evidence type="ECO:0000313" key="3">
    <source>
        <dbReference type="EMBL" id="CAG8488823.1"/>
    </source>
</evidence>
<keyword evidence="4" id="KW-1185">Reference proteome</keyword>
<name>A0A9N8ZCU6_9GLOM</name>
<evidence type="ECO:0000256" key="1">
    <source>
        <dbReference type="SAM" id="MobiDB-lite"/>
    </source>
</evidence>
<dbReference type="OrthoDB" id="2348943at2759"/>
<feature type="transmembrane region" description="Helical" evidence="2">
    <location>
        <begin position="88"/>
        <end position="110"/>
    </location>
</feature>
<evidence type="ECO:0000313" key="4">
    <source>
        <dbReference type="Proteomes" id="UP000789739"/>
    </source>
</evidence>
<protein>
    <submittedName>
        <fullName evidence="3">8441_t:CDS:1</fullName>
    </submittedName>
</protein>
<comment type="caution">
    <text evidence="3">The sequence shown here is derived from an EMBL/GenBank/DDBJ whole genome shotgun (WGS) entry which is preliminary data.</text>
</comment>
<feature type="transmembrane region" description="Helical" evidence="2">
    <location>
        <begin position="56"/>
        <end position="76"/>
    </location>
</feature>
<keyword evidence="2" id="KW-0812">Transmembrane</keyword>
<proteinExistence type="predicted"/>
<dbReference type="EMBL" id="CAJVPI010000143">
    <property type="protein sequence ID" value="CAG8488823.1"/>
    <property type="molecule type" value="Genomic_DNA"/>
</dbReference>
<gene>
    <name evidence="3" type="ORF">PBRASI_LOCUS1989</name>
</gene>
<evidence type="ECO:0000256" key="2">
    <source>
        <dbReference type="SAM" id="Phobius"/>
    </source>
</evidence>
<keyword evidence="2" id="KW-1133">Transmembrane helix</keyword>
<accession>A0A9N8ZCU6</accession>
<sequence length="317" mass="34880">MSMFNYYRAKASDPHVTKIYQMVSIVSSALYATLTNIAFLDLGRRFYQKNAWKTKLWHLTIGGTAIYNALALTQLLLLSDTTRYSPNFTVSVAEFVSGFIIAGLAFLYTFKPILSYAFSSYACYDCPSSSTTQPTTTPCSQSVVYPISVSSRSAVFSSRTLSLSSHKTQPQNIAVGFWYFITTSIVGISCFAFNLYFTLKLHDLCWPTVHAFDYFHKALFVMNLSIPLPKCVAGALKKSRENAEEEGGIGNKIAIVGKFRGNDAGNTHNIEEANKTATIGNDVENTHNIEEAVMDDKATAVGPCKSNDAENATDNNS</sequence>
<feature type="transmembrane region" description="Helical" evidence="2">
    <location>
        <begin position="177"/>
        <end position="197"/>
    </location>
</feature>
<organism evidence="3 4">
    <name type="scientific">Paraglomus brasilianum</name>
    <dbReference type="NCBI Taxonomy" id="144538"/>
    <lineage>
        <taxon>Eukaryota</taxon>
        <taxon>Fungi</taxon>
        <taxon>Fungi incertae sedis</taxon>
        <taxon>Mucoromycota</taxon>
        <taxon>Glomeromycotina</taxon>
        <taxon>Glomeromycetes</taxon>
        <taxon>Paraglomerales</taxon>
        <taxon>Paraglomeraceae</taxon>
        <taxon>Paraglomus</taxon>
    </lineage>
</organism>
<dbReference type="AlphaFoldDB" id="A0A9N8ZCU6"/>
<dbReference type="Proteomes" id="UP000789739">
    <property type="component" value="Unassembled WGS sequence"/>
</dbReference>
<feature type="region of interest" description="Disordered" evidence="1">
    <location>
        <begin position="297"/>
        <end position="317"/>
    </location>
</feature>
<keyword evidence="2" id="KW-0472">Membrane</keyword>
<reference evidence="3" key="1">
    <citation type="submission" date="2021-06" db="EMBL/GenBank/DDBJ databases">
        <authorList>
            <person name="Kallberg Y."/>
            <person name="Tangrot J."/>
            <person name="Rosling A."/>
        </authorList>
    </citation>
    <scope>NUCLEOTIDE SEQUENCE</scope>
    <source>
        <strain evidence="3">BR232B</strain>
    </source>
</reference>